<feature type="compositionally biased region" description="Basic and acidic residues" evidence="1">
    <location>
        <begin position="1"/>
        <end position="12"/>
    </location>
</feature>
<keyword evidence="3" id="KW-1185">Reference proteome</keyword>
<dbReference type="EMBL" id="MU006781">
    <property type="protein sequence ID" value="KAF2642780.1"/>
    <property type="molecule type" value="Genomic_DNA"/>
</dbReference>
<organism evidence="2 3">
    <name type="scientific">Massarina eburnea CBS 473.64</name>
    <dbReference type="NCBI Taxonomy" id="1395130"/>
    <lineage>
        <taxon>Eukaryota</taxon>
        <taxon>Fungi</taxon>
        <taxon>Dikarya</taxon>
        <taxon>Ascomycota</taxon>
        <taxon>Pezizomycotina</taxon>
        <taxon>Dothideomycetes</taxon>
        <taxon>Pleosporomycetidae</taxon>
        <taxon>Pleosporales</taxon>
        <taxon>Massarineae</taxon>
        <taxon>Massarinaceae</taxon>
        <taxon>Massarina</taxon>
    </lineage>
</organism>
<evidence type="ECO:0000313" key="2">
    <source>
        <dbReference type="EMBL" id="KAF2642780.1"/>
    </source>
</evidence>
<dbReference type="AlphaFoldDB" id="A0A6A6S5B7"/>
<gene>
    <name evidence="2" type="ORF">P280DRAFT_274861</name>
</gene>
<feature type="compositionally biased region" description="Basic and acidic residues" evidence="1">
    <location>
        <begin position="34"/>
        <end position="43"/>
    </location>
</feature>
<feature type="region of interest" description="Disordered" evidence="1">
    <location>
        <begin position="1"/>
        <end position="79"/>
    </location>
</feature>
<protein>
    <submittedName>
        <fullName evidence="2">Uncharacterized protein</fullName>
    </submittedName>
</protein>
<proteinExistence type="predicted"/>
<accession>A0A6A6S5B7</accession>
<feature type="compositionally biased region" description="Polar residues" evidence="1">
    <location>
        <begin position="44"/>
        <end position="56"/>
    </location>
</feature>
<name>A0A6A6S5B7_9PLEO</name>
<sequence length="258" mass="29444">MAHGDTEQDTKPRQPPKKAMDRLVAVPRISFQKPSDDQPKTEQSEVQPTGESTASAEQPRLHGDREPFKPTSETTPYDHNVYASSFVPQVLRDINMENGMVVNQVSKYQINYQAYIGSFAGSSFLPQRPSFSPQQRYNLYAANETSYLEQMVESWKVEIDATAIEQSQYSLYKVPLHRHCTQDPVDLFSLIVPGLRENSPLVELGDTVQLRPLMVHVAGHHFVDNRFLIPHYENSGYHYRFWCVIPRSCIGNPLCELC</sequence>
<evidence type="ECO:0000256" key="1">
    <source>
        <dbReference type="SAM" id="MobiDB-lite"/>
    </source>
</evidence>
<reference evidence="2" key="1">
    <citation type="journal article" date="2020" name="Stud. Mycol.">
        <title>101 Dothideomycetes genomes: a test case for predicting lifestyles and emergence of pathogens.</title>
        <authorList>
            <person name="Haridas S."/>
            <person name="Albert R."/>
            <person name="Binder M."/>
            <person name="Bloem J."/>
            <person name="Labutti K."/>
            <person name="Salamov A."/>
            <person name="Andreopoulos B."/>
            <person name="Baker S."/>
            <person name="Barry K."/>
            <person name="Bills G."/>
            <person name="Bluhm B."/>
            <person name="Cannon C."/>
            <person name="Castanera R."/>
            <person name="Culley D."/>
            <person name="Daum C."/>
            <person name="Ezra D."/>
            <person name="Gonzalez J."/>
            <person name="Henrissat B."/>
            <person name="Kuo A."/>
            <person name="Liang C."/>
            <person name="Lipzen A."/>
            <person name="Lutzoni F."/>
            <person name="Magnuson J."/>
            <person name="Mondo S."/>
            <person name="Nolan M."/>
            <person name="Ohm R."/>
            <person name="Pangilinan J."/>
            <person name="Park H.-J."/>
            <person name="Ramirez L."/>
            <person name="Alfaro M."/>
            <person name="Sun H."/>
            <person name="Tritt A."/>
            <person name="Yoshinaga Y."/>
            <person name="Zwiers L.-H."/>
            <person name="Turgeon B."/>
            <person name="Goodwin S."/>
            <person name="Spatafora J."/>
            <person name="Crous P."/>
            <person name="Grigoriev I."/>
        </authorList>
    </citation>
    <scope>NUCLEOTIDE SEQUENCE</scope>
    <source>
        <strain evidence="2">CBS 473.64</strain>
    </source>
</reference>
<dbReference type="OrthoDB" id="3945389at2759"/>
<feature type="compositionally biased region" description="Basic and acidic residues" evidence="1">
    <location>
        <begin position="59"/>
        <end position="68"/>
    </location>
</feature>
<dbReference type="Proteomes" id="UP000799753">
    <property type="component" value="Unassembled WGS sequence"/>
</dbReference>
<evidence type="ECO:0000313" key="3">
    <source>
        <dbReference type="Proteomes" id="UP000799753"/>
    </source>
</evidence>